<sequence>MTTRMQWLDSDNLTESVGLLVLSLLAVDSSR</sequence>
<evidence type="ECO:0000313" key="2">
    <source>
        <dbReference type="Proteomes" id="UP000004995"/>
    </source>
</evidence>
<keyword evidence="2" id="KW-1185">Reference proteome</keyword>
<dbReference type="HOGENOM" id="CLU_3400109_0_0_1"/>
<accession>K3YNK3</accession>
<organism evidence="1 2">
    <name type="scientific">Setaria italica</name>
    <name type="common">Foxtail millet</name>
    <name type="synonym">Panicum italicum</name>
    <dbReference type="NCBI Taxonomy" id="4555"/>
    <lineage>
        <taxon>Eukaryota</taxon>
        <taxon>Viridiplantae</taxon>
        <taxon>Streptophyta</taxon>
        <taxon>Embryophyta</taxon>
        <taxon>Tracheophyta</taxon>
        <taxon>Spermatophyta</taxon>
        <taxon>Magnoliopsida</taxon>
        <taxon>Liliopsida</taxon>
        <taxon>Poales</taxon>
        <taxon>Poaceae</taxon>
        <taxon>PACMAD clade</taxon>
        <taxon>Panicoideae</taxon>
        <taxon>Panicodae</taxon>
        <taxon>Paniceae</taxon>
        <taxon>Cenchrinae</taxon>
        <taxon>Setaria</taxon>
    </lineage>
</organism>
<reference evidence="2" key="1">
    <citation type="journal article" date="2012" name="Nat. Biotechnol.">
        <title>Reference genome sequence of the model plant Setaria.</title>
        <authorList>
            <person name="Bennetzen J.L."/>
            <person name="Schmutz J."/>
            <person name="Wang H."/>
            <person name="Percifield R."/>
            <person name="Hawkins J."/>
            <person name="Pontaroli A.C."/>
            <person name="Estep M."/>
            <person name="Feng L."/>
            <person name="Vaughn J.N."/>
            <person name="Grimwood J."/>
            <person name="Jenkins J."/>
            <person name="Barry K."/>
            <person name="Lindquist E."/>
            <person name="Hellsten U."/>
            <person name="Deshpande S."/>
            <person name="Wang X."/>
            <person name="Wu X."/>
            <person name="Mitros T."/>
            <person name="Triplett J."/>
            <person name="Yang X."/>
            <person name="Ye C.Y."/>
            <person name="Mauro-Herrera M."/>
            <person name="Wang L."/>
            <person name="Li P."/>
            <person name="Sharma M."/>
            <person name="Sharma R."/>
            <person name="Ronald P.C."/>
            <person name="Panaud O."/>
            <person name="Kellogg E.A."/>
            <person name="Brutnell T.P."/>
            <person name="Doust A.N."/>
            <person name="Tuskan G.A."/>
            <person name="Rokhsar D."/>
            <person name="Devos K.M."/>
        </authorList>
    </citation>
    <scope>NUCLEOTIDE SEQUENCE [LARGE SCALE GENOMIC DNA]</scope>
    <source>
        <strain evidence="2">cv. Yugu1</strain>
    </source>
</reference>
<protein>
    <submittedName>
        <fullName evidence="1">Uncharacterized protein</fullName>
    </submittedName>
</protein>
<dbReference type="AlphaFoldDB" id="K3YNK3"/>
<dbReference type="InParanoid" id="K3YNK3"/>
<evidence type="ECO:0000313" key="1">
    <source>
        <dbReference type="EnsemblPlants" id="KQL00384"/>
    </source>
</evidence>
<reference evidence="1" key="2">
    <citation type="submission" date="2018-08" db="UniProtKB">
        <authorList>
            <consortium name="EnsemblPlants"/>
        </authorList>
    </citation>
    <scope>IDENTIFICATION</scope>
    <source>
        <strain evidence="1">Yugu1</strain>
    </source>
</reference>
<name>K3YNK3_SETIT</name>
<dbReference type="EMBL" id="AGNK02003501">
    <property type="status" value="NOT_ANNOTATED_CDS"/>
    <property type="molecule type" value="Genomic_DNA"/>
</dbReference>
<dbReference type="Proteomes" id="UP000004995">
    <property type="component" value="Unassembled WGS sequence"/>
</dbReference>
<dbReference type="EnsemblPlants" id="KQL00384">
    <property type="protein sequence ID" value="KQL00384"/>
    <property type="gene ID" value="SETIT_015845mg"/>
</dbReference>
<dbReference type="Gramene" id="KQL00384">
    <property type="protein sequence ID" value="KQL00384"/>
    <property type="gene ID" value="SETIT_015845mg"/>
</dbReference>
<proteinExistence type="predicted"/>